<dbReference type="Bgee" id="WBGene00011267">
    <property type="expression patterns" value="Expressed in embryo and 3 other cell types or tissues"/>
</dbReference>
<dbReference type="Proteomes" id="UP000001940">
    <property type="component" value="Chromosome III"/>
</dbReference>
<dbReference type="PROSITE" id="PS50181">
    <property type="entry name" value="FBOX"/>
    <property type="match status" value="1"/>
</dbReference>
<sequence>MAGFPILRLPSKPLRLLFQTMDVYYLVSISFNSKFAKSIVESLNLRANNIILTMSTIISIDVQLNTLESLSFKVSEIGLRKFLDHILDIFHQQKVSQLTISSYDYQSIIEEFDSLNIETLHFTSPYMDTFHGNLLKRCSWNFDELLLSCFSPRVQDFQAVTCCNFKNIMIKQDESIKLEDLLVSNISEILMHTLLPLTDICLFLKHWINGSNQWLEILIMYAQNGSNLDEFTTIALNGIDYQKPPTDGKLDDFEVFNIRRKDGTAATITLFNSPRYPKYVKLNVCS</sequence>
<proteinExistence type="predicted"/>
<dbReference type="AGR" id="WB:WBGene00011267"/>
<feature type="domain" description="F-box" evidence="1">
    <location>
        <begin position="3"/>
        <end position="50"/>
    </location>
</feature>
<dbReference type="PANTHER" id="PTHR22899:SF0">
    <property type="entry name" value="F-BOX ASSOCIATED DOMAIN-CONTAINING PROTEIN-RELATED"/>
    <property type="match status" value="1"/>
</dbReference>
<dbReference type="RefSeq" id="NP_499389.1">
    <property type="nucleotide sequence ID" value="NM_066988.3"/>
</dbReference>
<dbReference type="KEGG" id="cel:CELE_R17.1"/>
<dbReference type="InterPro" id="IPR053222">
    <property type="entry name" value="Zygotic_Embryogenesis-Asso"/>
</dbReference>
<evidence type="ECO:0000313" key="3">
    <source>
        <dbReference type="Proteomes" id="UP000001940"/>
    </source>
</evidence>
<dbReference type="InParanoid" id="O18004"/>
<dbReference type="FunCoup" id="O18004">
    <property type="interactions" value="1539"/>
</dbReference>
<dbReference type="UCSC" id="R17.1">
    <property type="organism name" value="c. elegans"/>
</dbReference>
<accession>O18004</accession>
<dbReference type="eggNOG" id="ENOG502TJY2">
    <property type="taxonomic scope" value="Eukaryota"/>
</dbReference>
<gene>
    <name evidence="2 4" type="primary">fbxb-85</name>
    <name evidence="2" type="ORF">CELE_R17.1</name>
    <name evidence="4" type="ORF">R17.1</name>
</gene>
<dbReference type="GeneID" id="187876"/>
<dbReference type="Pfam" id="PF07735">
    <property type="entry name" value="FBA_2"/>
    <property type="match status" value="1"/>
</dbReference>
<dbReference type="PaxDb" id="6239-R17.1"/>
<dbReference type="WormBase" id="R17.1">
    <property type="protein sequence ID" value="CE16314"/>
    <property type="gene ID" value="WBGene00011267"/>
    <property type="gene designation" value="fbxb-85"/>
</dbReference>
<dbReference type="AlphaFoldDB" id="O18004"/>
<dbReference type="InterPro" id="IPR001810">
    <property type="entry name" value="F-box_dom"/>
</dbReference>
<protein>
    <submittedName>
        <fullName evidence="2">F-box domain-containing protein</fullName>
    </submittedName>
</protein>
<organism evidence="2 3">
    <name type="scientific">Caenorhabditis elegans</name>
    <dbReference type="NCBI Taxonomy" id="6239"/>
    <lineage>
        <taxon>Eukaryota</taxon>
        <taxon>Metazoa</taxon>
        <taxon>Ecdysozoa</taxon>
        <taxon>Nematoda</taxon>
        <taxon>Chromadorea</taxon>
        <taxon>Rhabditida</taxon>
        <taxon>Rhabditina</taxon>
        <taxon>Rhabditomorpha</taxon>
        <taxon>Rhabditoidea</taxon>
        <taxon>Rhabditidae</taxon>
        <taxon>Peloderinae</taxon>
        <taxon>Caenorhabditis</taxon>
    </lineage>
</organism>
<dbReference type="Pfam" id="PF00646">
    <property type="entry name" value="F-box"/>
    <property type="match status" value="1"/>
</dbReference>
<evidence type="ECO:0000259" key="1">
    <source>
        <dbReference type="PROSITE" id="PS50181"/>
    </source>
</evidence>
<evidence type="ECO:0000313" key="2">
    <source>
        <dbReference type="EMBL" id="CAB07270.1"/>
    </source>
</evidence>
<dbReference type="EMBL" id="BX284603">
    <property type="protein sequence ID" value="CAB07270.1"/>
    <property type="molecule type" value="Genomic_DNA"/>
</dbReference>
<dbReference type="PIR" id="T24233">
    <property type="entry name" value="T24233"/>
</dbReference>
<dbReference type="OMA" id="RECTIDI"/>
<dbReference type="PhylomeDB" id="O18004"/>
<dbReference type="InterPro" id="IPR012885">
    <property type="entry name" value="F-box_Sdz-33"/>
</dbReference>
<reference evidence="2 3" key="1">
    <citation type="journal article" date="1998" name="Science">
        <title>Genome sequence of the nematode C. elegans: a platform for investigating biology.</title>
        <authorList>
            <consortium name="The C. elegans sequencing consortium"/>
            <person name="Sulson J.E."/>
            <person name="Waterston R."/>
        </authorList>
    </citation>
    <scope>NUCLEOTIDE SEQUENCE [LARGE SCALE GENOMIC DNA]</scope>
    <source>
        <strain evidence="2 3">Bristol N2</strain>
    </source>
</reference>
<keyword evidence="3" id="KW-1185">Reference proteome</keyword>
<dbReference type="CTD" id="187876"/>
<name>O18004_CAEEL</name>
<dbReference type="PANTHER" id="PTHR22899">
    <property type="entry name" value="CYCLIN-RELATED F-BOX FAMILY"/>
    <property type="match status" value="1"/>
</dbReference>
<evidence type="ECO:0000313" key="4">
    <source>
        <dbReference type="WormBase" id="R17.1"/>
    </source>
</evidence>
<dbReference type="HOGENOM" id="CLU_028840_1_1_1"/>